<dbReference type="GO" id="GO:0004674">
    <property type="term" value="F:protein serine/threonine kinase activity"/>
    <property type="evidence" value="ECO:0007669"/>
    <property type="project" value="UniProtKB-KW"/>
</dbReference>
<keyword evidence="1" id="KW-0723">Serine/threonine-protein kinase</keyword>
<gene>
    <name evidence="3" type="ORF">AC529_04050</name>
</gene>
<dbReference type="Proteomes" id="UP000074382">
    <property type="component" value="Unassembled WGS sequence"/>
</dbReference>
<keyword evidence="1" id="KW-0808">Transferase</keyword>
<evidence type="ECO:0000313" key="4">
    <source>
        <dbReference type="Proteomes" id="UP000074382"/>
    </source>
</evidence>
<protein>
    <recommendedName>
        <fullName evidence="2">Histidine kinase/HSP90-like ATPase domain-containing protein</fullName>
    </recommendedName>
</protein>
<dbReference type="PANTHER" id="PTHR35526:SF3">
    <property type="entry name" value="ANTI-SIGMA-F FACTOR RSBW"/>
    <property type="match status" value="1"/>
</dbReference>
<reference evidence="4" key="1">
    <citation type="journal article" date="2017" name="Acta Aliment.">
        <title>Plant polysaccharide degrading enzyme system of Thermpbifida cellulosilytica TB100 revealed by de novo genome project data.</title>
        <authorList>
            <person name="Toth A."/>
            <person name="Baka E."/>
            <person name="Luzics S."/>
            <person name="Bata-Vidacs I."/>
            <person name="Nagy I."/>
            <person name="Balint B."/>
            <person name="Herceg R."/>
            <person name="Olasz F."/>
            <person name="Wilk T."/>
            <person name="Nagy T."/>
            <person name="Kriszt B."/>
            <person name="Nagy I."/>
            <person name="Kukolya J."/>
        </authorList>
    </citation>
    <scope>NUCLEOTIDE SEQUENCE [LARGE SCALE GENOMIC DNA]</scope>
    <source>
        <strain evidence="4">TB100</strain>
    </source>
</reference>
<dbReference type="SUPFAM" id="SSF55874">
    <property type="entry name" value="ATPase domain of HSP90 chaperone/DNA topoisomerase II/histidine kinase"/>
    <property type="match status" value="1"/>
</dbReference>
<dbReference type="Gene3D" id="3.30.565.10">
    <property type="entry name" value="Histidine kinase-like ATPase, C-terminal domain"/>
    <property type="match status" value="1"/>
</dbReference>
<sequence length="142" mass="15466">MTLSLTSFPGTPDSVAAARRFVAGVLRACPQADATEEMVDRAELIVSELATNAIRHTRSGEPGQTFRVHVYTDARGLHVQVHTLAPRHGHSVPRAVSCRDPWAEHGRGLLLVDRLATAWGTLAPWSEGVYFHLARDGLRPAP</sequence>
<accession>A0A147KKV3</accession>
<keyword evidence="1" id="KW-0418">Kinase</keyword>
<dbReference type="AlphaFoldDB" id="A0A147KKV3"/>
<evidence type="ECO:0000256" key="1">
    <source>
        <dbReference type="ARBA" id="ARBA00022527"/>
    </source>
</evidence>
<name>A0A147KKV3_THECS</name>
<dbReference type="CDD" id="cd16936">
    <property type="entry name" value="HATPase_RsbW-like"/>
    <property type="match status" value="1"/>
</dbReference>
<proteinExistence type="predicted"/>
<dbReference type="STRING" id="665004.AC529_04050"/>
<feature type="domain" description="Histidine kinase/HSP90-like ATPase" evidence="2">
    <location>
        <begin position="8"/>
        <end position="117"/>
    </location>
</feature>
<dbReference type="PATRIC" id="fig|665004.4.peg.2919"/>
<dbReference type="OrthoDB" id="3430553at2"/>
<comment type="caution">
    <text evidence="3">The sequence shown here is derived from an EMBL/GenBank/DDBJ whole genome shotgun (WGS) entry which is preliminary data.</text>
</comment>
<dbReference type="InterPro" id="IPR036890">
    <property type="entry name" value="HATPase_C_sf"/>
</dbReference>
<dbReference type="EMBL" id="LGEM01000017">
    <property type="protein sequence ID" value="KUP97955.1"/>
    <property type="molecule type" value="Genomic_DNA"/>
</dbReference>
<dbReference type="Pfam" id="PF13581">
    <property type="entry name" value="HATPase_c_2"/>
    <property type="match status" value="1"/>
</dbReference>
<evidence type="ECO:0000259" key="2">
    <source>
        <dbReference type="Pfam" id="PF13581"/>
    </source>
</evidence>
<dbReference type="RefSeq" id="WP_068757110.1">
    <property type="nucleotide sequence ID" value="NZ_KQ950183.1"/>
</dbReference>
<evidence type="ECO:0000313" key="3">
    <source>
        <dbReference type="EMBL" id="KUP97955.1"/>
    </source>
</evidence>
<dbReference type="PANTHER" id="PTHR35526">
    <property type="entry name" value="ANTI-SIGMA-F FACTOR RSBW-RELATED"/>
    <property type="match status" value="1"/>
</dbReference>
<keyword evidence="4" id="KW-1185">Reference proteome</keyword>
<dbReference type="InterPro" id="IPR003594">
    <property type="entry name" value="HATPase_dom"/>
</dbReference>
<dbReference type="InterPro" id="IPR050267">
    <property type="entry name" value="Anti-sigma-factor_SerPK"/>
</dbReference>
<organism evidence="3 4">
    <name type="scientific">Thermobifida cellulosilytica TB100</name>
    <dbReference type="NCBI Taxonomy" id="665004"/>
    <lineage>
        <taxon>Bacteria</taxon>
        <taxon>Bacillati</taxon>
        <taxon>Actinomycetota</taxon>
        <taxon>Actinomycetes</taxon>
        <taxon>Streptosporangiales</taxon>
        <taxon>Nocardiopsidaceae</taxon>
        <taxon>Thermobifida</taxon>
    </lineage>
</organism>